<proteinExistence type="predicted"/>
<dbReference type="EMBL" id="JAAALK010000288">
    <property type="protein sequence ID" value="KAG8052453.1"/>
    <property type="molecule type" value="Genomic_DNA"/>
</dbReference>
<evidence type="ECO:0000313" key="2">
    <source>
        <dbReference type="Proteomes" id="UP000729402"/>
    </source>
</evidence>
<dbReference type="AlphaFoldDB" id="A0A8J5RML9"/>
<accession>A0A8J5RML9</accession>
<reference evidence="1" key="2">
    <citation type="submission" date="2021-02" db="EMBL/GenBank/DDBJ databases">
        <authorList>
            <person name="Kimball J.A."/>
            <person name="Haas M.W."/>
            <person name="Macchietto M."/>
            <person name="Kono T."/>
            <person name="Duquette J."/>
            <person name="Shao M."/>
        </authorList>
    </citation>
    <scope>NUCLEOTIDE SEQUENCE</scope>
    <source>
        <tissue evidence="1">Fresh leaf tissue</tissue>
    </source>
</reference>
<comment type="caution">
    <text evidence="1">The sequence shown here is derived from an EMBL/GenBank/DDBJ whole genome shotgun (WGS) entry which is preliminary data.</text>
</comment>
<gene>
    <name evidence="1" type="ORF">GUJ93_ZPchr0001g29820</name>
</gene>
<keyword evidence="2" id="KW-1185">Reference proteome</keyword>
<reference evidence="1" key="1">
    <citation type="journal article" date="2021" name="bioRxiv">
        <title>Whole Genome Assembly and Annotation of Northern Wild Rice, Zizania palustris L., Supports a Whole Genome Duplication in the Zizania Genus.</title>
        <authorList>
            <person name="Haas M."/>
            <person name="Kono T."/>
            <person name="Macchietto M."/>
            <person name="Millas R."/>
            <person name="McGilp L."/>
            <person name="Shao M."/>
            <person name="Duquette J."/>
            <person name="Hirsch C.N."/>
            <person name="Kimball J."/>
        </authorList>
    </citation>
    <scope>NUCLEOTIDE SEQUENCE</scope>
    <source>
        <tissue evidence="1">Fresh leaf tissue</tissue>
    </source>
</reference>
<sequence>MTYKETESSSTAGGDGLKKLQQDMATILNNLSLLASKAYLADISRSVAVATTRVATLEQQIAGGAAASTSTGVPCLRLI</sequence>
<evidence type="ECO:0000313" key="1">
    <source>
        <dbReference type="EMBL" id="KAG8052453.1"/>
    </source>
</evidence>
<protein>
    <submittedName>
        <fullName evidence="1">Uncharacterized protein</fullName>
    </submittedName>
</protein>
<organism evidence="1 2">
    <name type="scientific">Zizania palustris</name>
    <name type="common">Northern wild rice</name>
    <dbReference type="NCBI Taxonomy" id="103762"/>
    <lineage>
        <taxon>Eukaryota</taxon>
        <taxon>Viridiplantae</taxon>
        <taxon>Streptophyta</taxon>
        <taxon>Embryophyta</taxon>
        <taxon>Tracheophyta</taxon>
        <taxon>Spermatophyta</taxon>
        <taxon>Magnoliopsida</taxon>
        <taxon>Liliopsida</taxon>
        <taxon>Poales</taxon>
        <taxon>Poaceae</taxon>
        <taxon>BOP clade</taxon>
        <taxon>Oryzoideae</taxon>
        <taxon>Oryzeae</taxon>
        <taxon>Zizaniinae</taxon>
        <taxon>Zizania</taxon>
    </lineage>
</organism>
<name>A0A8J5RML9_ZIZPA</name>
<dbReference type="Proteomes" id="UP000729402">
    <property type="component" value="Unassembled WGS sequence"/>
</dbReference>